<gene>
    <name evidence="4" type="ORF">BSL78_18487</name>
</gene>
<dbReference type="OrthoDB" id="412780at2759"/>
<keyword evidence="2" id="KW-0813">Transport</keyword>
<dbReference type="InterPro" id="IPR000463">
    <property type="entry name" value="Fatty_acid-bd"/>
</dbReference>
<evidence type="ECO:0000259" key="3">
    <source>
        <dbReference type="PROSITE" id="PS00214"/>
    </source>
</evidence>
<dbReference type="InterPro" id="IPR031259">
    <property type="entry name" value="ILBP"/>
</dbReference>
<evidence type="ECO:0000256" key="2">
    <source>
        <dbReference type="RuleBase" id="RU003696"/>
    </source>
</evidence>
<proteinExistence type="inferred from homology"/>
<dbReference type="GO" id="GO:0008289">
    <property type="term" value="F:lipid binding"/>
    <property type="evidence" value="ECO:0007669"/>
    <property type="project" value="InterPro"/>
</dbReference>
<keyword evidence="5" id="KW-1185">Reference proteome</keyword>
<organism evidence="4 5">
    <name type="scientific">Stichopus japonicus</name>
    <name type="common">Sea cucumber</name>
    <dbReference type="NCBI Taxonomy" id="307972"/>
    <lineage>
        <taxon>Eukaryota</taxon>
        <taxon>Metazoa</taxon>
        <taxon>Echinodermata</taxon>
        <taxon>Eleutherozoa</taxon>
        <taxon>Echinozoa</taxon>
        <taxon>Holothuroidea</taxon>
        <taxon>Aspidochirotacea</taxon>
        <taxon>Aspidochirotida</taxon>
        <taxon>Stichopodidae</taxon>
        <taxon>Apostichopus</taxon>
    </lineage>
</organism>
<dbReference type="Proteomes" id="UP000230750">
    <property type="component" value="Unassembled WGS sequence"/>
</dbReference>
<accession>A0A2G8K9K9</accession>
<comment type="similarity">
    <text evidence="1 2">Belongs to the calycin superfamily. Fatty-acid binding protein (FABP) family.</text>
</comment>
<dbReference type="STRING" id="307972.A0A2G8K9K9"/>
<dbReference type="Pfam" id="PF00061">
    <property type="entry name" value="Lipocalin"/>
    <property type="match status" value="1"/>
</dbReference>
<sequence>MAKLVGKWKLDRSENFEDYMKAIGVSVLIRKAALIFPNPTCEIEQPSDDQYIITMNVPVVMTHVQKFTLGEPFEDMIPNGDKQMTIVEQDGDEKLHFREKDVSDPPHVVTRELVGNEMVMTLNKGSACCKRVFKRLK</sequence>
<dbReference type="PROSITE" id="PS00214">
    <property type="entry name" value="FABP"/>
    <property type="match status" value="1"/>
</dbReference>
<dbReference type="AlphaFoldDB" id="A0A2G8K9K9"/>
<dbReference type="InterPro" id="IPR012674">
    <property type="entry name" value="Calycin"/>
</dbReference>
<name>A0A2G8K9K9_STIJA</name>
<feature type="domain" description="Cytosolic fatty-acid binding proteins" evidence="3">
    <location>
        <begin position="6"/>
        <end position="23"/>
    </location>
</feature>
<protein>
    <submittedName>
        <fullName evidence="4">Putative cellular retinoic acid-binding protein 1-like</fullName>
    </submittedName>
</protein>
<dbReference type="Gene3D" id="2.40.128.20">
    <property type="match status" value="1"/>
</dbReference>
<reference evidence="4 5" key="1">
    <citation type="journal article" date="2017" name="PLoS Biol.">
        <title>The sea cucumber genome provides insights into morphological evolution and visceral regeneration.</title>
        <authorList>
            <person name="Zhang X."/>
            <person name="Sun L."/>
            <person name="Yuan J."/>
            <person name="Sun Y."/>
            <person name="Gao Y."/>
            <person name="Zhang L."/>
            <person name="Li S."/>
            <person name="Dai H."/>
            <person name="Hamel J.F."/>
            <person name="Liu C."/>
            <person name="Yu Y."/>
            <person name="Liu S."/>
            <person name="Lin W."/>
            <person name="Guo K."/>
            <person name="Jin S."/>
            <person name="Xu P."/>
            <person name="Storey K.B."/>
            <person name="Huan P."/>
            <person name="Zhang T."/>
            <person name="Zhou Y."/>
            <person name="Zhang J."/>
            <person name="Lin C."/>
            <person name="Li X."/>
            <person name="Xing L."/>
            <person name="Huo D."/>
            <person name="Sun M."/>
            <person name="Wang L."/>
            <person name="Mercier A."/>
            <person name="Li F."/>
            <person name="Yang H."/>
            <person name="Xiang J."/>
        </authorList>
    </citation>
    <scope>NUCLEOTIDE SEQUENCE [LARGE SCALE GENOMIC DNA]</scope>
    <source>
        <strain evidence="4">Shaxun</strain>
        <tissue evidence="4">Muscle</tissue>
    </source>
</reference>
<dbReference type="InterPro" id="IPR000566">
    <property type="entry name" value="Lipocln_cytosolic_FA-bd_dom"/>
</dbReference>
<evidence type="ECO:0000313" key="5">
    <source>
        <dbReference type="Proteomes" id="UP000230750"/>
    </source>
</evidence>
<evidence type="ECO:0000256" key="1">
    <source>
        <dbReference type="ARBA" id="ARBA00008390"/>
    </source>
</evidence>
<comment type="caution">
    <text evidence="4">The sequence shown here is derived from an EMBL/GenBank/DDBJ whole genome shotgun (WGS) entry which is preliminary data.</text>
</comment>
<dbReference type="PANTHER" id="PTHR11955">
    <property type="entry name" value="FATTY ACID BINDING PROTEIN"/>
    <property type="match status" value="1"/>
</dbReference>
<dbReference type="CDD" id="cd00742">
    <property type="entry name" value="FABP"/>
    <property type="match status" value="1"/>
</dbReference>
<evidence type="ECO:0000313" key="4">
    <source>
        <dbReference type="EMBL" id="PIK44655.1"/>
    </source>
</evidence>
<dbReference type="SUPFAM" id="SSF50814">
    <property type="entry name" value="Lipocalins"/>
    <property type="match status" value="1"/>
</dbReference>
<dbReference type="PRINTS" id="PR00178">
    <property type="entry name" value="FATTYACIDBP"/>
</dbReference>
<dbReference type="EMBL" id="MRZV01000763">
    <property type="protein sequence ID" value="PIK44655.1"/>
    <property type="molecule type" value="Genomic_DNA"/>
</dbReference>